<feature type="domain" description="NAD-glutamate dehydrogenase ACT3" evidence="5">
    <location>
        <begin position="551"/>
        <end position="622"/>
    </location>
</feature>
<keyword evidence="7" id="KW-1185">Reference proteome</keyword>
<dbReference type="InterPro" id="IPR049059">
    <property type="entry name" value="NAD_Glu_DH_HM1"/>
</dbReference>
<evidence type="ECO:0000313" key="6">
    <source>
        <dbReference type="EMBL" id="REE98494.1"/>
    </source>
</evidence>
<dbReference type="Pfam" id="PF21073">
    <property type="entry name" value="GDH_HM1"/>
    <property type="match status" value="1"/>
</dbReference>
<dbReference type="SUPFAM" id="SSF51735">
    <property type="entry name" value="NAD(P)-binding Rossmann-fold domains"/>
    <property type="match status" value="1"/>
</dbReference>
<dbReference type="InterPro" id="IPR048381">
    <property type="entry name" value="GDH_C"/>
</dbReference>
<dbReference type="Proteomes" id="UP000256661">
    <property type="component" value="Unassembled WGS sequence"/>
</dbReference>
<dbReference type="SUPFAM" id="SSF53223">
    <property type="entry name" value="Aminoacid dehydrogenase-like, N-terminal domain"/>
    <property type="match status" value="1"/>
</dbReference>
<reference evidence="6 7" key="1">
    <citation type="submission" date="2018-08" db="EMBL/GenBank/DDBJ databases">
        <title>Sequencing the genomes of 1000 actinobacteria strains.</title>
        <authorList>
            <person name="Klenk H.-P."/>
        </authorList>
    </citation>
    <scope>NUCLEOTIDE SEQUENCE [LARGE SCALE GENOMIC DNA]</scope>
    <source>
        <strain evidence="6 7">DSM 43927</strain>
    </source>
</reference>
<dbReference type="Pfam" id="PF21074">
    <property type="entry name" value="GDH_C"/>
    <property type="match status" value="1"/>
</dbReference>
<evidence type="ECO:0000259" key="1">
    <source>
        <dbReference type="Pfam" id="PF05088"/>
    </source>
</evidence>
<dbReference type="PANTHER" id="PTHR43403">
    <property type="entry name" value="NAD-SPECIFIC GLUTAMATE DEHYDROGENASE"/>
    <property type="match status" value="1"/>
</dbReference>
<dbReference type="InterPro" id="IPR046346">
    <property type="entry name" value="Aminoacid_DH-like_N_sf"/>
</dbReference>
<evidence type="ECO:0000259" key="2">
    <source>
        <dbReference type="Pfam" id="PF21074"/>
    </source>
</evidence>
<dbReference type="OrthoDB" id="9758052at2"/>
<dbReference type="InterPro" id="IPR049058">
    <property type="entry name" value="NAD_Glu_DH_HM2"/>
</dbReference>
<name>A0A3D9T118_9ACTN</name>
<evidence type="ECO:0000259" key="3">
    <source>
        <dbReference type="Pfam" id="PF21075"/>
    </source>
</evidence>
<organism evidence="6 7">
    <name type="scientific">Thermomonospora umbrina</name>
    <dbReference type="NCBI Taxonomy" id="111806"/>
    <lineage>
        <taxon>Bacteria</taxon>
        <taxon>Bacillati</taxon>
        <taxon>Actinomycetota</taxon>
        <taxon>Actinomycetes</taxon>
        <taxon>Streptosporangiales</taxon>
        <taxon>Thermomonosporaceae</taxon>
        <taxon>Thermomonospora</taxon>
    </lineage>
</organism>
<protein>
    <submittedName>
        <fullName evidence="6">Glutamate dehydrogenase</fullName>
    </submittedName>
</protein>
<feature type="domain" description="NAD-specific glutamate dehydrogenase C-terminal" evidence="2">
    <location>
        <begin position="1268"/>
        <end position="1605"/>
    </location>
</feature>
<sequence length="1618" mass="180762">MGGKLDLAKDDLLKRAAEVGLQAPGDRLGGLDETVEYLRLYYRHIAPEDLLERDPADVYGPAVAQRRLAEERPQGRAKVRVFTPTLEEHGWDPGHTIVQVVTDDMPYLVDSVTMELGRHDLATHLIVHPLMGVDRDVAGHLHAFRGKKDSPHDMDESWIHIEVDRTSDRALLERVERDLQRVLQDVRSAVEDEPKMRSLAGAIAQEIAETPPPLAAKELAESVELLDWLADGHFTFLGYRDYDLSDDGTALIPVTGTGLGILRNDKRESGSFASLPPEVRAKARERRLLIVTKANSRSTVHRPHYLDYIGVKRFAPNGDVVGERRFLGLFTHVAYSESISHIPTLKRKLDEVVDRAGFSSDSYDGQDLAEILETYPRDELFQTTVDELVPIALGVLRLRDRKQLKLFLRQDAYGRYMSCLIYLPRDRYTTRIRLRIQEILRQAFDGVTVDYSAMVSESNLARLHVVVRGQRGKPLPEVDPDELEKRITAATRSWADDLAEAIVEQCGEERAGKLSRRFGDAFPEGYKADFPARTAVADLKRLDDLSEDGEISINLYEPYRSVAGERRLKIYRLGPPISLSHVLPLLQNMGVEVVDERPYEVLTPDSRRYWIYDLGLRYEPVGPVPQDRVKELFQDAFEALWRGEIENDGFNALVLHVGLTWSQAMVLRAYALYLRQTGITFSKRYIEQVLLRNATITRLLIRLWESRLDPALAGGESERSLAIAEELTGALDDVASLDEDRILRSYLAMIDATLRTNHFQRKPYLSLKFDPERIPDLPQPRPKFEVFVYSPRVEGVHLRFGSVARGGLRWSDRREDFRTEILGLVKAQAVKNTVIVPAGAKGGFVGKQLPDASDRDAFMAAGVACYKEFISGLLDITDNLVDGAVMPPPSVVRHDGDDPYLVVAADKGTATFSDIANEVAVSYGFWLGDAFASGGSVGYDHKAMGITARGAWESVKYHFRTLGKDVQNEDFTVVGIGDMSGDVFGNGMLLSRHIRLVAAFDHRHIFIDPDPDPAVSFAERERLFGLPRSSWADYDTALISTGGGVFPRSAKSIRVTPQMRAALGLDDDVLSMTPFDLIHAALCAPVDLLWNGGIGTYVKASAENHADVGDKANDALRADATELRCKVIGEGGNLGLTQLARIEFALRGGEGGLGGLVNTDFIDNSAGVDTSDHEVNIKILLDQAVRDGELTGKQRDALLDEMTDEVADLVLWDNYAQNVTLAAARAQAPSMLHVHGRHLRKLERDGRLKRRLEFLPDEKVLAERRQSGHGLTGPEFAVLLAYAKLALDDELVASDLPDDPYLESWLVDYFPTPLRTRFRAHMDRHPLRREITATRVVNDLVNNSGTTFVFRINEETGASSADIARAYLVAREVFDMPTFWRQVESLSYQVDESTQIRMLLEARKLTERGTRWLLRNRRPPFGIKENIEFFTGGVRALAGQLPKVLGGLDLAGFEQRRNGFAESGVPDELAEQVAMMVPAYSTFDLVEIAHDTGRSVEEVAEVYFDLADRIQLARLRERIIALPRGDRWKSMARASLRDDLYAAHAALTRDVLVSTEPGLAPEERLIGWSDKNQATVTRAQRTLGEIWESDNFDLATLSVALGAIRNLVTASTLPRSRD</sequence>
<dbReference type="Gene3D" id="3.40.50.720">
    <property type="entry name" value="NAD(P)-binding Rossmann-like Domain"/>
    <property type="match status" value="1"/>
</dbReference>
<dbReference type="InterPro" id="IPR028971">
    <property type="entry name" value="NAD-GDH_cat"/>
</dbReference>
<dbReference type="InterPro" id="IPR024727">
    <property type="entry name" value="NAD_Glu_DH_N_ACT1"/>
</dbReference>
<dbReference type="GO" id="GO:0004352">
    <property type="term" value="F:glutamate dehydrogenase (NAD+) activity"/>
    <property type="evidence" value="ECO:0007669"/>
    <property type="project" value="InterPro"/>
</dbReference>
<evidence type="ECO:0000259" key="5">
    <source>
        <dbReference type="Pfam" id="PF21077"/>
    </source>
</evidence>
<dbReference type="PANTHER" id="PTHR43403:SF1">
    <property type="entry name" value="NAD-SPECIFIC GLUTAMATE DEHYDROGENASE"/>
    <property type="match status" value="1"/>
</dbReference>
<dbReference type="InterPro" id="IPR036291">
    <property type="entry name" value="NAD(P)-bd_dom_sf"/>
</dbReference>
<comment type="caution">
    <text evidence="6">The sequence shown here is derived from an EMBL/GenBank/DDBJ whole genome shotgun (WGS) entry which is preliminary data.</text>
</comment>
<gene>
    <name evidence="6" type="ORF">DFJ69_3983</name>
</gene>
<dbReference type="InterPro" id="IPR007780">
    <property type="entry name" value="NAD_Glu_DH_bac"/>
</dbReference>
<dbReference type="GO" id="GO:0004069">
    <property type="term" value="F:L-aspartate:2-oxoglutarate aminotransferase activity"/>
    <property type="evidence" value="ECO:0007669"/>
    <property type="project" value="InterPro"/>
</dbReference>
<dbReference type="PIRSF" id="PIRSF036761">
    <property type="entry name" value="GDH_Mll4104"/>
    <property type="match status" value="1"/>
</dbReference>
<dbReference type="GO" id="GO:0006538">
    <property type="term" value="P:L-glutamate catabolic process"/>
    <property type="evidence" value="ECO:0007669"/>
    <property type="project" value="InterPro"/>
</dbReference>
<dbReference type="Pfam" id="PF21078">
    <property type="entry name" value="GDH_HM3"/>
    <property type="match status" value="1"/>
</dbReference>
<feature type="domain" description="NAD-glutamate dehydrogenase catalytic" evidence="1">
    <location>
        <begin position="727"/>
        <end position="1222"/>
    </location>
</feature>
<dbReference type="RefSeq" id="WP_116023937.1">
    <property type="nucleotide sequence ID" value="NZ_QTTT01000001.1"/>
</dbReference>
<dbReference type="InterPro" id="IPR049064">
    <property type="entry name" value="NAD_Glu_DH_ACT3"/>
</dbReference>
<dbReference type="EMBL" id="QTTT01000001">
    <property type="protein sequence ID" value="REE98494.1"/>
    <property type="molecule type" value="Genomic_DNA"/>
</dbReference>
<feature type="domain" description="NAD-glutamate dehydrogenase ACT2" evidence="4">
    <location>
        <begin position="405"/>
        <end position="494"/>
    </location>
</feature>
<dbReference type="Pfam" id="PF05088">
    <property type="entry name" value="Bac_GDH_CD"/>
    <property type="match status" value="1"/>
</dbReference>
<accession>A0A3D9T118</accession>
<evidence type="ECO:0000313" key="7">
    <source>
        <dbReference type="Proteomes" id="UP000256661"/>
    </source>
</evidence>
<dbReference type="Pfam" id="PF21076">
    <property type="entry name" value="GDH_ACT2"/>
    <property type="match status" value="1"/>
</dbReference>
<dbReference type="InterPro" id="IPR049062">
    <property type="entry name" value="NAD_Glu_DH_ACT2"/>
</dbReference>
<dbReference type="Pfam" id="PF21075">
    <property type="entry name" value="GDH_ACT1"/>
    <property type="match status" value="1"/>
</dbReference>
<dbReference type="Pfam" id="PF21079">
    <property type="entry name" value="GDH_HM2"/>
    <property type="match status" value="1"/>
</dbReference>
<dbReference type="InterPro" id="IPR049056">
    <property type="entry name" value="NAD_Glu_DH_HM3"/>
</dbReference>
<evidence type="ECO:0000259" key="4">
    <source>
        <dbReference type="Pfam" id="PF21076"/>
    </source>
</evidence>
<proteinExistence type="predicted"/>
<feature type="domain" description="NAD-glutamate dehydrogenase N-terminal ACT1" evidence="3">
    <location>
        <begin position="38"/>
        <end position="179"/>
    </location>
</feature>
<dbReference type="Pfam" id="PF21077">
    <property type="entry name" value="GDH_ACT3"/>
    <property type="match status" value="1"/>
</dbReference>